<keyword evidence="3" id="KW-1185">Reference proteome</keyword>
<dbReference type="RefSeq" id="WP_091686867.1">
    <property type="nucleotide sequence ID" value="NZ_FOSN01000054.1"/>
</dbReference>
<evidence type="ECO:0000313" key="2">
    <source>
        <dbReference type="EMBL" id="SFK91125.1"/>
    </source>
</evidence>
<accession>A0A1I4DDF6</accession>
<sequence length="76" mass="8351">MASRWAANGVSPPHWQWRAFPPNSAASHPASLQAGYPSGYLLASLLYLAVPWLGWRGMSMVGIIPALLAFFIRRNV</sequence>
<feature type="transmembrane region" description="Helical" evidence="1">
    <location>
        <begin position="53"/>
        <end position="72"/>
    </location>
</feature>
<evidence type="ECO:0000313" key="3">
    <source>
        <dbReference type="Proteomes" id="UP000198755"/>
    </source>
</evidence>
<organism evidence="2 3">
    <name type="scientific">Methylocapsa palsarum</name>
    <dbReference type="NCBI Taxonomy" id="1612308"/>
    <lineage>
        <taxon>Bacteria</taxon>
        <taxon>Pseudomonadati</taxon>
        <taxon>Pseudomonadota</taxon>
        <taxon>Alphaproteobacteria</taxon>
        <taxon>Hyphomicrobiales</taxon>
        <taxon>Beijerinckiaceae</taxon>
        <taxon>Methylocapsa</taxon>
    </lineage>
</organism>
<dbReference type="EMBL" id="FOSN01000054">
    <property type="protein sequence ID" value="SFK91125.1"/>
    <property type="molecule type" value="Genomic_DNA"/>
</dbReference>
<name>A0A1I4DDF6_9HYPH</name>
<dbReference type="STRING" id="1612308.SAMN05444581_1542"/>
<gene>
    <name evidence="2" type="ORF">SAMN05444581_1542</name>
</gene>
<keyword evidence="1" id="KW-1133">Transmembrane helix</keyword>
<dbReference type="AlphaFoldDB" id="A0A1I4DDF6"/>
<keyword evidence="1" id="KW-0812">Transmembrane</keyword>
<proteinExistence type="predicted"/>
<reference evidence="2 3" key="1">
    <citation type="submission" date="2016-10" db="EMBL/GenBank/DDBJ databases">
        <authorList>
            <person name="de Groot N.N."/>
        </authorList>
    </citation>
    <scope>NUCLEOTIDE SEQUENCE [LARGE SCALE GENOMIC DNA]</scope>
    <source>
        <strain evidence="2 3">NE2</strain>
    </source>
</reference>
<dbReference type="Proteomes" id="UP000198755">
    <property type="component" value="Unassembled WGS sequence"/>
</dbReference>
<keyword evidence="1" id="KW-0472">Membrane</keyword>
<evidence type="ECO:0000256" key="1">
    <source>
        <dbReference type="SAM" id="Phobius"/>
    </source>
</evidence>
<protein>
    <submittedName>
        <fullName evidence="2">MFS transporter, SHS family, lactate transporter</fullName>
    </submittedName>
</protein>